<dbReference type="PANTHER" id="PTHR22939">
    <property type="entry name" value="SERINE PROTEASE FAMILY S1C HTRA-RELATED"/>
    <property type="match status" value="1"/>
</dbReference>
<keyword evidence="4" id="KW-1185">Reference proteome</keyword>
<proteinExistence type="inferred from homology"/>
<evidence type="ECO:0000256" key="1">
    <source>
        <dbReference type="ARBA" id="ARBA00010541"/>
    </source>
</evidence>
<dbReference type="InterPro" id="IPR009003">
    <property type="entry name" value="Peptidase_S1_PA"/>
</dbReference>
<feature type="domain" description="PDZ" evidence="2">
    <location>
        <begin position="280"/>
        <end position="311"/>
    </location>
</feature>
<dbReference type="OrthoDB" id="4217619at2759"/>
<sequence>MLDFQSGFAHLFDQLRPAMVRIYASAERHQPLKDAIYLGSGFIYKPEGFVLTAGHLFEAQPPPGTPGGFQYFVRMSDGRWFRANVRGKSSDADVAVLQIMPPKPLQLPAVTFANLRERPRQGEWVVTYGTTQYGDEPVAVMGTVSQPRQSFRKLEEGQRIRFIQMGMITIPGMSGAPVCDVHGKVVAMVVKKFQEYGLALPIQHVHGVASCIEETGSWTFPYLGMVLKDHVDEVEGEETVQKDEGSGSGAGRFWDKLLHPKAAHTPDTHHHPGGEKARRGVLVAQVKGGTPAEEAGIRSGDLILSVNGQPVYSHFEVFESMGYRTGDTVKLQLLRGGRLVDVKVTSTQQQRL</sequence>
<dbReference type="VEuPathDB" id="CryptoDB:Vbra_14695"/>
<comment type="similarity">
    <text evidence="1">Belongs to the peptidase S1C family.</text>
</comment>
<dbReference type="SMART" id="SM00228">
    <property type="entry name" value="PDZ"/>
    <property type="match status" value="1"/>
</dbReference>
<dbReference type="SUPFAM" id="SSF50494">
    <property type="entry name" value="Trypsin-like serine proteases"/>
    <property type="match status" value="1"/>
</dbReference>
<dbReference type="Pfam" id="PF13365">
    <property type="entry name" value="Trypsin_2"/>
    <property type="match status" value="1"/>
</dbReference>
<dbReference type="Pfam" id="PF13180">
    <property type="entry name" value="PDZ_2"/>
    <property type="match status" value="1"/>
</dbReference>
<dbReference type="EMBL" id="CDMY01000385">
    <property type="protein sequence ID" value="CEM08661.1"/>
    <property type="molecule type" value="Genomic_DNA"/>
</dbReference>
<dbReference type="InterPro" id="IPR036034">
    <property type="entry name" value="PDZ_sf"/>
</dbReference>
<organism evidence="3 4">
    <name type="scientific">Vitrella brassicaformis (strain CCMP3155)</name>
    <dbReference type="NCBI Taxonomy" id="1169540"/>
    <lineage>
        <taxon>Eukaryota</taxon>
        <taxon>Sar</taxon>
        <taxon>Alveolata</taxon>
        <taxon>Colpodellida</taxon>
        <taxon>Vitrellaceae</taxon>
        <taxon>Vitrella</taxon>
    </lineage>
</organism>
<reference evidence="3 4" key="1">
    <citation type="submission" date="2014-11" db="EMBL/GenBank/DDBJ databases">
        <authorList>
            <person name="Zhu J."/>
            <person name="Qi W."/>
            <person name="Song R."/>
        </authorList>
    </citation>
    <scope>NUCLEOTIDE SEQUENCE [LARGE SCALE GENOMIC DNA]</scope>
</reference>
<dbReference type="OMA" id="CIAPREQ"/>
<dbReference type="PANTHER" id="PTHR22939:SF129">
    <property type="entry name" value="SERINE PROTEASE HTRA2, MITOCHONDRIAL"/>
    <property type="match status" value="1"/>
</dbReference>
<dbReference type="STRING" id="1169540.A0A0G4F7K0"/>
<dbReference type="GO" id="GO:0006508">
    <property type="term" value="P:proteolysis"/>
    <property type="evidence" value="ECO:0007669"/>
    <property type="project" value="TreeGrafter"/>
</dbReference>
<evidence type="ECO:0000259" key="2">
    <source>
        <dbReference type="PROSITE" id="PS50106"/>
    </source>
</evidence>
<dbReference type="Gene3D" id="2.40.10.10">
    <property type="entry name" value="Trypsin-like serine proteases"/>
    <property type="match status" value="2"/>
</dbReference>
<dbReference type="GO" id="GO:0004252">
    <property type="term" value="F:serine-type endopeptidase activity"/>
    <property type="evidence" value="ECO:0007669"/>
    <property type="project" value="TreeGrafter"/>
</dbReference>
<protein>
    <recommendedName>
        <fullName evidence="2">PDZ domain-containing protein</fullName>
    </recommendedName>
</protein>
<evidence type="ECO:0000313" key="3">
    <source>
        <dbReference type="EMBL" id="CEM08661.1"/>
    </source>
</evidence>
<evidence type="ECO:0000313" key="4">
    <source>
        <dbReference type="Proteomes" id="UP000041254"/>
    </source>
</evidence>
<dbReference type="InParanoid" id="A0A0G4F7K0"/>
<name>A0A0G4F7K0_VITBC</name>
<dbReference type="FunCoup" id="A0A0G4F7K0">
    <property type="interactions" value="36"/>
</dbReference>
<dbReference type="PROSITE" id="PS50106">
    <property type="entry name" value="PDZ"/>
    <property type="match status" value="1"/>
</dbReference>
<gene>
    <name evidence="3" type="ORF">Vbra_14695</name>
</gene>
<dbReference type="InterPro" id="IPR043504">
    <property type="entry name" value="Peptidase_S1_PA_chymotrypsin"/>
</dbReference>
<dbReference type="Gene3D" id="2.30.42.10">
    <property type="match status" value="1"/>
</dbReference>
<dbReference type="CDD" id="cd06779">
    <property type="entry name" value="cpPDZ_Deg_HtrA-like"/>
    <property type="match status" value="1"/>
</dbReference>
<dbReference type="Proteomes" id="UP000041254">
    <property type="component" value="Unassembled WGS sequence"/>
</dbReference>
<accession>A0A0G4F7K0</accession>
<dbReference type="InterPro" id="IPR001478">
    <property type="entry name" value="PDZ"/>
</dbReference>
<dbReference type="PhylomeDB" id="A0A0G4F7K0"/>
<dbReference type="SUPFAM" id="SSF50156">
    <property type="entry name" value="PDZ domain-like"/>
    <property type="match status" value="1"/>
</dbReference>
<dbReference type="AlphaFoldDB" id="A0A0G4F7K0"/>